<proteinExistence type="predicted"/>
<dbReference type="EMBL" id="AHAM01000058">
    <property type="protein sequence ID" value="EHK57635.1"/>
    <property type="molecule type" value="Genomic_DNA"/>
</dbReference>
<dbReference type="PATRIC" id="fig|1107882.3.peg.1663"/>
<sequence length="138" mass="14530">MAASIYLANALLDHVLRGVTYTAPSRVYVSLHTADPAGTGANEVSLAAWPDYVRMDPADAAAVASGFDAAASKATENAKEMAFPAMDGVGPLTITHFAIWDAATSGNCLIEDDLTVEKILYNTDELLIRVGELDVSIT</sequence>
<gene>
    <name evidence="1" type="ORF">MAXJ12_08524</name>
</gene>
<dbReference type="Pfam" id="PF23140">
    <property type="entry name" value="Gp80"/>
    <property type="match status" value="1"/>
</dbReference>
<dbReference type="OrthoDB" id="8303674at2"/>
<reference evidence="1 2" key="1">
    <citation type="journal article" date="2012" name="J. Bacteriol.">
        <title>Draft Genome Sequence of Mesorhizobium alhagi CCNWXJ12-2T, a Novel Salt-Resistant Species Isolated from the Desert of Northwestern China.</title>
        <authorList>
            <person name="Zhou M."/>
            <person name="Chen W."/>
            <person name="Chen H."/>
            <person name="Wei G."/>
        </authorList>
    </citation>
    <scope>NUCLEOTIDE SEQUENCE [LARGE SCALE GENOMIC DNA]</scope>
    <source>
        <strain evidence="1 2">CCNWXJ12-2</strain>
    </source>
</reference>
<dbReference type="RefSeq" id="WP_008835344.1">
    <property type="nucleotide sequence ID" value="NZ_AHAM01000058.1"/>
</dbReference>
<organism evidence="1 2">
    <name type="scientific">Mesorhizobium alhagi CCNWXJ12-2</name>
    <dbReference type="NCBI Taxonomy" id="1107882"/>
    <lineage>
        <taxon>Bacteria</taxon>
        <taxon>Pseudomonadati</taxon>
        <taxon>Pseudomonadota</taxon>
        <taxon>Alphaproteobacteria</taxon>
        <taxon>Hyphomicrobiales</taxon>
        <taxon>Phyllobacteriaceae</taxon>
        <taxon>Allomesorhizobium</taxon>
    </lineage>
</organism>
<dbReference type="InterPro" id="IPR056908">
    <property type="entry name" value="Gp80-like"/>
</dbReference>
<name>H0HNI2_9HYPH</name>
<accession>H0HNI2</accession>
<keyword evidence="2" id="KW-1185">Reference proteome</keyword>
<evidence type="ECO:0000313" key="2">
    <source>
        <dbReference type="Proteomes" id="UP000003250"/>
    </source>
</evidence>
<evidence type="ECO:0000313" key="1">
    <source>
        <dbReference type="EMBL" id="EHK57635.1"/>
    </source>
</evidence>
<dbReference type="Proteomes" id="UP000003250">
    <property type="component" value="Unassembled WGS sequence"/>
</dbReference>
<protein>
    <submittedName>
        <fullName evidence="1">Uncharacterized protein</fullName>
    </submittedName>
</protein>
<dbReference type="AlphaFoldDB" id="H0HNI2"/>